<gene>
    <name evidence="2" type="ORF">LTR97_002677</name>
</gene>
<organism evidence="2 3">
    <name type="scientific">Elasticomyces elasticus</name>
    <dbReference type="NCBI Taxonomy" id="574655"/>
    <lineage>
        <taxon>Eukaryota</taxon>
        <taxon>Fungi</taxon>
        <taxon>Dikarya</taxon>
        <taxon>Ascomycota</taxon>
        <taxon>Pezizomycotina</taxon>
        <taxon>Dothideomycetes</taxon>
        <taxon>Dothideomycetidae</taxon>
        <taxon>Mycosphaerellales</taxon>
        <taxon>Teratosphaeriaceae</taxon>
        <taxon>Elasticomyces</taxon>
    </lineage>
</organism>
<evidence type="ECO:0000256" key="1">
    <source>
        <dbReference type="SAM" id="MobiDB-lite"/>
    </source>
</evidence>
<reference evidence="2" key="1">
    <citation type="submission" date="2023-08" db="EMBL/GenBank/DDBJ databases">
        <title>Black Yeasts Isolated from many extreme environments.</title>
        <authorList>
            <person name="Coleine C."/>
            <person name="Stajich J.E."/>
            <person name="Selbmann L."/>
        </authorList>
    </citation>
    <scope>NUCLEOTIDE SEQUENCE</scope>
    <source>
        <strain evidence="2">CCFEE 5810</strain>
    </source>
</reference>
<accession>A0AAN7WBU3</accession>
<evidence type="ECO:0000313" key="2">
    <source>
        <dbReference type="EMBL" id="KAK5705558.1"/>
    </source>
</evidence>
<dbReference type="AlphaFoldDB" id="A0AAN7WBU3"/>
<feature type="compositionally biased region" description="Low complexity" evidence="1">
    <location>
        <begin position="36"/>
        <end position="45"/>
    </location>
</feature>
<comment type="caution">
    <text evidence="2">The sequence shown here is derived from an EMBL/GenBank/DDBJ whole genome shotgun (WGS) entry which is preliminary data.</text>
</comment>
<dbReference type="EMBL" id="JAVRQU010000003">
    <property type="protein sequence ID" value="KAK5705558.1"/>
    <property type="molecule type" value="Genomic_DNA"/>
</dbReference>
<feature type="region of interest" description="Disordered" evidence="1">
    <location>
        <begin position="1"/>
        <end position="60"/>
    </location>
</feature>
<dbReference type="InterPro" id="IPR038883">
    <property type="entry name" value="AN11006-like"/>
</dbReference>
<dbReference type="PANTHER" id="PTHR42085:SF2">
    <property type="entry name" value="F-BOX DOMAIN-CONTAINING PROTEIN"/>
    <property type="match status" value="1"/>
</dbReference>
<feature type="compositionally biased region" description="Basic and acidic residues" evidence="1">
    <location>
        <begin position="8"/>
        <end position="20"/>
    </location>
</feature>
<evidence type="ECO:0000313" key="3">
    <source>
        <dbReference type="Proteomes" id="UP001310594"/>
    </source>
</evidence>
<protein>
    <submittedName>
        <fullName evidence="2">Uncharacterized protein</fullName>
    </submittedName>
</protein>
<dbReference type="PANTHER" id="PTHR42085">
    <property type="entry name" value="F-BOX DOMAIN-CONTAINING PROTEIN"/>
    <property type="match status" value="1"/>
</dbReference>
<proteinExistence type="predicted"/>
<name>A0AAN7WBU3_9PEZI</name>
<sequence length="379" mass="42610">MPAPKPAPPEHEARMTERDKRAARRAIGARHHDALSQAAESEASEMTPVDEAQQASTNQPRLLADMSVQLAEMDAKLKDFDAKMVKREAALVEREELVARQKVVDCEHNERVLREAATVAAEARAQADLLASMSAQLNSLNAKVVEPPNHLLSLPVELRAQIYRFVLGEKWQYIGGIRTRGKGGRPTSWRIHDGRPPLALTCKIIRRELLDVFYAETEFYLGLRQTPEYTQSLLNGWEASMGKHASSVRLVEFDRVLKPLSDRPHPHEPGWYLKDQKYRVKARLTAQGAIDINCTLYSVVWTTPWQEHDHLVEQYCECHLRRFLQASTAQGVDGRRLISLARACMKEGCSEVTGAICEDCKLPTVDITVASVVDIDDSD</sequence>
<dbReference type="Proteomes" id="UP001310594">
    <property type="component" value="Unassembled WGS sequence"/>
</dbReference>